<evidence type="ECO:0000256" key="7">
    <source>
        <dbReference type="ARBA" id="ARBA00022781"/>
    </source>
</evidence>
<dbReference type="GO" id="GO:0031966">
    <property type="term" value="C:mitochondrial membrane"/>
    <property type="evidence" value="ECO:0007669"/>
    <property type="project" value="UniProtKB-SubCell"/>
</dbReference>
<geneLocation type="mitochondrion" evidence="14"/>
<reference evidence="14" key="1">
    <citation type="submission" date="2019-01" db="EMBL/GenBank/DDBJ databases">
        <title>The complete mitochondrial genome of Ectomomyrmex javanus Mayr, 1867.</title>
        <authorList>
            <person name="Park J."/>
            <person name="Kwon W."/>
            <person name="Park J."/>
        </authorList>
    </citation>
    <scope>NUCLEOTIDE SEQUENCE</scope>
</reference>
<evidence type="ECO:0000256" key="2">
    <source>
        <dbReference type="ARBA" id="ARBA00008892"/>
    </source>
</evidence>
<comment type="similarity">
    <text evidence="2 12">Belongs to the ATPase protein 8 family.</text>
</comment>
<dbReference type="AlphaFoldDB" id="A0A4D6P2C1"/>
<dbReference type="RefSeq" id="YP_009648538.1">
    <property type="nucleotide sequence ID" value="NC_042678.1"/>
</dbReference>
<dbReference type="GO" id="GO:0015078">
    <property type="term" value="F:proton transmembrane transporter activity"/>
    <property type="evidence" value="ECO:0007669"/>
    <property type="project" value="InterPro"/>
</dbReference>
<evidence type="ECO:0000256" key="4">
    <source>
        <dbReference type="ARBA" id="ARBA00022448"/>
    </source>
</evidence>
<evidence type="ECO:0000256" key="10">
    <source>
        <dbReference type="ARBA" id="ARBA00023128"/>
    </source>
</evidence>
<keyword evidence="6 12" id="KW-0812">Transmembrane</keyword>
<proteinExistence type="inferred from homology"/>
<evidence type="ECO:0000256" key="5">
    <source>
        <dbReference type="ARBA" id="ARBA00022547"/>
    </source>
</evidence>
<evidence type="ECO:0000256" key="1">
    <source>
        <dbReference type="ARBA" id="ARBA00004304"/>
    </source>
</evidence>
<accession>A0A4D6P2C1</accession>
<dbReference type="Pfam" id="PF00895">
    <property type="entry name" value="ATP-synt_8"/>
    <property type="match status" value="1"/>
</dbReference>
<evidence type="ECO:0000256" key="3">
    <source>
        <dbReference type="ARBA" id="ARBA00011291"/>
    </source>
</evidence>
<evidence type="ECO:0000256" key="11">
    <source>
        <dbReference type="ARBA" id="ARBA00023136"/>
    </source>
</evidence>
<comment type="subunit">
    <text evidence="3">F-type ATPases have 2 components, CF(1) - the catalytic core - and CF(0) - the membrane proton channel.</text>
</comment>
<gene>
    <name evidence="14" type="primary">atp8</name>
</gene>
<dbReference type="InterPro" id="IPR001421">
    <property type="entry name" value="ATP8_metazoa"/>
</dbReference>
<evidence type="ECO:0000256" key="9">
    <source>
        <dbReference type="ARBA" id="ARBA00023065"/>
    </source>
</evidence>
<evidence type="ECO:0000256" key="6">
    <source>
        <dbReference type="ARBA" id="ARBA00022692"/>
    </source>
</evidence>
<keyword evidence="4 12" id="KW-0813">Transport</keyword>
<feature type="transmembrane region" description="Helical" evidence="13">
    <location>
        <begin position="7"/>
        <end position="31"/>
    </location>
</feature>
<keyword evidence="10 12" id="KW-0496">Mitochondrion</keyword>
<evidence type="ECO:0000256" key="8">
    <source>
        <dbReference type="ARBA" id="ARBA00022989"/>
    </source>
</evidence>
<keyword evidence="8 13" id="KW-1133">Transmembrane helix</keyword>
<evidence type="ECO:0000256" key="13">
    <source>
        <dbReference type="SAM" id="Phobius"/>
    </source>
</evidence>
<dbReference type="GO" id="GO:0045259">
    <property type="term" value="C:proton-transporting ATP synthase complex"/>
    <property type="evidence" value="ECO:0007669"/>
    <property type="project" value="UniProtKB-KW"/>
</dbReference>
<evidence type="ECO:0000256" key="12">
    <source>
        <dbReference type="RuleBase" id="RU003661"/>
    </source>
</evidence>
<dbReference type="GO" id="GO:0015986">
    <property type="term" value="P:proton motive force-driven ATP synthesis"/>
    <property type="evidence" value="ECO:0007669"/>
    <property type="project" value="InterPro"/>
</dbReference>
<keyword evidence="9 12" id="KW-0406">Ion transport</keyword>
<name>A0A4D6P2C1_9HYME</name>
<keyword evidence="11 13" id="KW-0472">Membrane</keyword>
<protein>
    <recommendedName>
        <fullName evidence="12">ATP synthase complex subunit 8</fullName>
    </recommendedName>
</protein>
<keyword evidence="7 12" id="KW-0375">Hydrogen ion transport</keyword>
<evidence type="ECO:0000313" key="14">
    <source>
        <dbReference type="EMBL" id="QCE31825.1"/>
    </source>
</evidence>
<dbReference type="GeneID" id="40492852"/>
<dbReference type="EMBL" id="MK496222">
    <property type="protein sequence ID" value="QCE31825.1"/>
    <property type="molecule type" value="Genomic_DNA"/>
</dbReference>
<comment type="subcellular location">
    <subcellularLocation>
        <location evidence="1 12">Mitochondrion membrane</location>
        <topology evidence="1 12">Single-pass membrane protein</topology>
    </subcellularLocation>
</comment>
<organism evidence="14">
    <name type="scientific">Ectomomyrmex javanus</name>
    <dbReference type="NCBI Taxonomy" id="2571052"/>
    <lineage>
        <taxon>Eukaryota</taxon>
        <taxon>Metazoa</taxon>
        <taxon>Ecdysozoa</taxon>
        <taxon>Arthropoda</taxon>
        <taxon>Hexapoda</taxon>
        <taxon>Insecta</taxon>
        <taxon>Pterygota</taxon>
        <taxon>Neoptera</taxon>
        <taxon>Endopterygota</taxon>
        <taxon>Hymenoptera</taxon>
        <taxon>Apocrita</taxon>
        <taxon>Aculeata</taxon>
        <taxon>Formicoidea</taxon>
        <taxon>Formicidae</taxon>
        <taxon>Ponerinae</taxon>
        <taxon>Ponerini</taxon>
        <taxon>Ectomomyrmex</taxon>
    </lineage>
</organism>
<keyword evidence="5 12" id="KW-0138">CF(0)</keyword>
<sequence>MPQMMPMLWIFLFFFLLIIFTFLIYLIYYIFNPTVNSLNYFKTNFKNWSWKW</sequence>